<protein>
    <submittedName>
        <fullName evidence="4">Glycosyl transferase, group 1</fullName>
    </submittedName>
</protein>
<dbReference type="CDD" id="cd03801">
    <property type="entry name" value="GT4_PimA-like"/>
    <property type="match status" value="1"/>
</dbReference>
<dbReference type="EMBL" id="LC066371">
    <property type="protein sequence ID" value="BAT26243.1"/>
    <property type="molecule type" value="Genomic_DNA"/>
</dbReference>
<dbReference type="Pfam" id="PF00534">
    <property type="entry name" value="Glycos_transf_1"/>
    <property type="match status" value="1"/>
</dbReference>
<feature type="domain" description="Glycosyltransferase subfamily 4-like N-terminal" evidence="3">
    <location>
        <begin position="83"/>
        <end position="159"/>
    </location>
</feature>
<organism evidence="4">
    <name type="scientific">Aureimonas altamirensis</name>
    <dbReference type="NCBI Taxonomy" id="370622"/>
    <lineage>
        <taxon>Bacteria</taxon>
        <taxon>Pseudomonadati</taxon>
        <taxon>Pseudomonadota</taxon>
        <taxon>Alphaproteobacteria</taxon>
        <taxon>Hyphomicrobiales</taxon>
        <taxon>Aurantimonadaceae</taxon>
        <taxon>Aureimonas</taxon>
    </lineage>
</organism>
<dbReference type="InterPro" id="IPR001296">
    <property type="entry name" value="Glyco_trans_1"/>
</dbReference>
<evidence type="ECO:0000259" key="3">
    <source>
        <dbReference type="Pfam" id="PF13439"/>
    </source>
</evidence>
<dbReference type="InterPro" id="IPR028098">
    <property type="entry name" value="Glyco_trans_4-like_N"/>
</dbReference>
<evidence type="ECO:0000313" key="4">
    <source>
        <dbReference type="EMBL" id="BAT26243.1"/>
    </source>
</evidence>
<dbReference type="GO" id="GO:0009103">
    <property type="term" value="P:lipopolysaccharide biosynthetic process"/>
    <property type="evidence" value="ECO:0007669"/>
    <property type="project" value="TreeGrafter"/>
</dbReference>
<name>A0A0P0YXG1_9HYPH</name>
<dbReference type="Pfam" id="PF13439">
    <property type="entry name" value="Glyco_transf_4"/>
    <property type="match status" value="1"/>
</dbReference>
<dbReference type="PANTHER" id="PTHR46401">
    <property type="entry name" value="GLYCOSYLTRANSFERASE WBBK-RELATED"/>
    <property type="match status" value="1"/>
</dbReference>
<reference evidence="4" key="1">
    <citation type="journal article" date="2015" name="Proc. Natl. Acad. Sci. U.S.A.">
        <title>Bacterial clade with the ribosomal RNA operon on a small plasmid rather than the chromosome.</title>
        <authorList>
            <person name="Anda M."/>
            <person name="Ohtsubo Y."/>
            <person name="Okubo T."/>
            <person name="Sugawara M."/>
            <person name="Nagata Y."/>
            <person name="Tsuda M."/>
            <person name="Minamisawa K."/>
            <person name="Mitsui H."/>
        </authorList>
    </citation>
    <scope>NUCLEOTIDE SEQUENCE</scope>
    <source>
        <strain evidence="4">DSM 21988</strain>
    </source>
</reference>
<keyword evidence="1 4" id="KW-0808">Transferase</keyword>
<proteinExistence type="predicted"/>
<sequence>MASHKLAFAIPGGLEQRTGGTIYDLRVVEALSRQGWDARTISLPGAFPNPSATQMREAISPLSAVPGDEALIVDGLAFGALDTAELARLHRPMIAMVHHPIGLEAGLPPDLARMLIARERANLQHARHVIVPSAHTADMLRRHFDVPADRVTVARPGFDNSASGGRRAAHPPLILSVGILARRKGHDVLLAALGALTDLDWQAVLAGRAHDPQTATELQALRDAFGLAGRVRIAGEVPDDELARLYGAASIFALATRYEGYGIVFGEAMRSGLPIVSCHVGAVPETVPKGAGLLVPPDDPPAFAAALRLLLENEPLRHDMAGAAHRHGAALTGWDETARIIAGVVARMDKC</sequence>
<dbReference type="RefSeq" id="WP_060607647.1">
    <property type="nucleotide sequence ID" value="NZ_BBWQ01000018.1"/>
</dbReference>
<evidence type="ECO:0000256" key="1">
    <source>
        <dbReference type="ARBA" id="ARBA00022679"/>
    </source>
</evidence>
<evidence type="ECO:0000259" key="2">
    <source>
        <dbReference type="Pfam" id="PF00534"/>
    </source>
</evidence>
<accession>A0A0P0YXG1</accession>
<dbReference type="PANTHER" id="PTHR46401:SF2">
    <property type="entry name" value="GLYCOSYLTRANSFERASE WBBK-RELATED"/>
    <property type="match status" value="1"/>
</dbReference>
<dbReference type="AlphaFoldDB" id="A0A0P0YXG1"/>
<dbReference type="Gene3D" id="3.40.50.2000">
    <property type="entry name" value="Glycogen Phosphorylase B"/>
    <property type="match status" value="2"/>
</dbReference>
<dbReference type="SUPFAM" id="SSF53756">
    <property type="entry name" value="UDP-Glycosyltransferase/glycogen phosphorylase"/>
    <property type="match status" value="1"/>
</dbReference>
<feature type="domain" description="Glycosyl transferase family 1" evidence="2">
    <location>
        <begin position="170"/>
        <end position="324"/>
    </location>
</feature>
<dbReference type="GO" id="GO:0016757">
    <property type="term" value="F:glycosyltransferase activity"/>
    <property type="evidence" value="ECO:0007669"/>
    <property type="project" value="InterPro"/>
</dbReference>